<evidence type="ECO:0000313" key="3">
    <source>
        <dbReference type="Proteomes" id="UP001159428"/>
    </source>
</evidence>
<feature type="compositionally biased region" description="Polar residues" evidence="1">
    <location>
        <begin position="7"/>
        <end position="20"/>
    </location>
</feature>
<dbReference type="Proteomes" id="UP001159428">
    <property type="component" value="Unassembled WGS sequence"/>
</dbReference>
<reference evidence="2 3" key="1">
    <citation type="submission" date="2022-05" db="EMBL/GenBank/DDBJ databases">
        <authorList>
            <consortium name="Genoscope - CEA"/>
            <person name="William W."/>
        </authorList>
    </citation>
    <scope>NUCLEOTIDE SEQUENCE [LARGE SCALE GENOMIC DNA]</scope>
</reference>
<dbReference type="EMBL" id="CALNXJ010000009">
    <property type="protein sequence ID" value="CAH3104226.1"/>
    <property type="molecule type" value="Genomic_DNA"/>
</dbReference>
<protein>
    <submittedName>
        <fullName evidence="2">Uncharacterized protein</fullName>
    </submittedName>
</protein>
<evidence type="ECO:0000313" key="2">
    <source>
        <dbReference type="EMBL" id="CAH3104226.1"/>
    </source>
</evidence>
<gene>
    <name evidence="2" type="ORF">PMEA_00034588</name>
</gene>
<dbReference type="AlphaFoldDB" id="A0AAU9W4X3"/>
<proteinExistence type="predicted"/>
<name>A0AAU9W4X3_9CNID</name>
<feature type="region of interest" description="Disordered" evidence="1">
    <location>
        <begin position="1"/>
        <end position="39"/>
    </location>
</feature>
<comment type="caution">
    <text evidence="2">The sequence shown here is derived from an EMBL/GenBank/DDBJ whole genome shotgun (WGS) entry which is preliminary data.</text>
</comment>
<sequence>MHKQETTADLSLSALKNPNSEGRPPAYAKCGRSNEPKHC</sequence>
<evidence type="ECO:0000256" key="1">
    <source>
        <dbReference type="SAM" id="MobiDB-lite"/>
    </source>
</evidence>
<accession>A0AAU9W4X3</accession>
<keyword evidence="3" id="KW-1185">Reference proteome</keyword>
<organism evidence="2 3">
    <name type="scientific">Pocillopora meandrina</name>
    <dbReference type="NCBI Taxonomy" id="46732"/>
    <lineage>
        <taxon>Eukaryota</taxon>
        <taxon>Metazoa</taxon>
        <taxon>Cnidaria</taxon>
        <taxon>Anthozoa</taxon>
        <taxon>Hexacorallia</taxon>
        <taxon>Scleractinia</taxon>
        <taxon>Astrocoeniina</taxon>
        <taxon>Pocilloporidae</taxon>
        <taxon>Pocillopora</taxon>
    </lineage>
</organism>